<keyword evidence="2" id="KW-1185">Reference proteome</keyword>
<dbReference type="KEGG" id="fil:BN1229_v1_3656"/>
<dbReference type="EMBL" id="LN829119">
    <property type="protein sequence ID" value="CPR22217.1"/>
    <property type="molecule type" value="Genomic_DNA"/>
</dbReference>
<reference evidence="2" key="1">
    <citation type="submission" date="2015-02" db="EMBL/GenBank/DDBJ databases">
        <authorList>
            <person name="Chooi Y.-H."/>
        </authorList>
    </citation>
    <scope>NUCLEOTIDE SEQUENCE [LARGE SCALE GENOMIC DNA]</scope>
    <source>
        <strain evidence="2">strain Y</strain>
    </source>
</reference>
<dbReference type="Gene3D" id="3.40.50.2000">
    <property type="entry name" value="Glycogen Phosphorylase B"/>
    <property type="match status" value="2"/>
</dbReference>
<dbReference type="GO" id="GO:0005829">
    <property type="term" value="C:cytosol"/>
    <property type="evidence" value="ECO:0007669"/>
    <property type="project" value="TreeGrafter"/>
</dbReference>
<dbReference type="AlphaFoldDB" id="A0A0D6JKJ5"/>
<sequence length="384" mass="42930">MTDILLGQLGSNGDCLYATTIARQIKHDFPECRLTWAISSLCRRVIENNPHVDEIWEIPVASWGDLNAAWNALETEAARELARGRYQHTFLTQICPNHFGNYDGTIRPSIFRNYPRPITVPVETVIELTDTEKETVAQWVRNKALSDFEKVVLFECSSKSGQSFVTPALAVEIARAALTKNPRIAFILSTHETIASDRPQIIHGGDLSMRETAALTHHADLFVGCGSGLTVVATSAAAKPNLPNIQILKRATSVYASFKHDFEYFEKPSSHFLEATHANTDRLARTILAALQHGIAEANKEFGEEISLDFRWYCELIDQMLLQNRQFIEAANSLTVTIERYGPRSDLVRFGKALVLPFLELDPSAQFPRGREIIDRIHAAIATA</sequence>
<dbReference type="PANTHER" id="PTHR30160">
    <property type="entry name" value="TETRAACYLDISACCHARIDE 4'-KINASE-RELATED"/>
    <property type="match status" value="1"/>
</dbReference>
<evidence type="ECO:0000313" key="1">
    <source>
        <dbReference type="EMBL" id="CPR22217.1"/>
    </source>
</evidence>
<gene>
    <name evidence="1" type="ORF">YBN1229_v1_3650</name>
</gene>
<accession>A0A0D6JKJ5</accession>
<name>A0A0D6JKJ5_9HYPH</name>
<dbReference type="RefSeq" id="WP_152025030.1">
    <property type="nucleotide sequence ID" value="NZ_LN829118.1"/>
</dbReference>
<dbReference type="PANTHER" id="PTHR30160:SF1">
    <property type="entry name" value="LIPOPOLYSACCHARIDE 1,2-N-ACETYLGLUCOSAMINETRANSFERASE-RELATED"/>
    <property type="match status" value="1"/>
</dbReference>
<dbReference type="Proteomes" id="UP000033187">
    <property type="component" value="Chromosome 1"/>
</dbReference>
<dbReference type="GO" id="GO:0008713">
    <property type="term" value="F:ADP-heptose-lipopolysaccharide heptosyltransferase activity"/>
    <property type="evidence" value="ECO:0007669"/>
    <property type="project" value="TreeGrafter"/>
</dbReference>
<organism evidence="1 2">
    <name type="scientific">Candidatus Filomicrobium marinum</name>
    <dbReference type="NCBI Taxonomy" id="1608628"/>
    <lineage>
        <taxon>Bacteria</taxon>
        <taxon>Pseudomonadati</taxon>
        <taxon>Pseudomonadota</taxon>
        <taxon>Alphaproteobacteria</taxon>
        <taxon>Hyphomicrobiales</taxon>
        <taxon>Hyphomicrobiaceae</taxon>
        <taxon>Filomicrobium</taxon>
    </lineage>
</organism>
<dbReference type="SUPFAM" id="SSF53756">
    <property type="entry name" value="UDP-Glycosyltransferase/glycogen phosphorylase"/>
    <property type="match status" value="1"/>
</dbReference>
<dbReference type="GO" id="GO:0009244">
    <property type="term" value="P:lipopolysaccharide core region biosynthetic process"/>
    <property type="evidence" value="ECO:0007669"/>
    <property type="project" value="TreeGrafter"/>
</dbReference>
<proteinExistence type="predicted"/>
<dbReference type="OrthoDB" id="9760688at2"/>
<evidence type="ECO:0000313" key="2">
    <source>
        <dbReference type="Proteomes" id="UP000033187"/>
    </source>
</evidence>
<dbReference type="KEGG" id="fiy:BN1229_v1_3650"/>
<protein>
    <submittedName>
        <fullName evidence="1">Uncharacterized protein</fullName>
    </submittedName>
</protein>
<dbReference type="InterPro" id="IPR051199">
    <property type="entry name" value="LPS_LOS_Heptosyltrfase"/>
</dbReference>